<protein>
    <submittedName>
        <fullName evidence="2">Receptor-like protein kinase</fullName>
    </submittedName>
</protein>
<proteinExistence type="predicted"/>
<dbReference type="Pfam" id="PF22936">
    <property type="entry name" value="Pol_BBD"/>
    <property type="match status" value="1"/>
</dbReference>
<evidence type="ECO:0000259" key="1">
    <source>
        <dbReference type="Pfam" id="PF22936"/>
    </source>
</evidence>
<feature type="domain" description="Retrovirus-related Pol polyprotein from transposon TNT 1-94-like beta-barrel" evidence="1">
    <location>
        <begin position="29"/>
        <end position="73"/>
    </location>
</feature>
<dbReference type="AlphaFoldDB" id="A0A392QDC9"/>
<keyword evidence="2" id="KW-0675">Receptor</keyword>
<dbReference type="GO" id="GO:0016301">
    <property type="term" value="F:kinase activity"/>
    <property type="evidence" value="ECO:0007669"/>
    <property type="project" value="UniProtKB-KW"/>
</dbReference>
<dbReference type="Proteomes" id="UP000265520">
    <property type="component" value="Unassembled WGS sequence"/>
</dbReference>
<name>A0A392QDC9_9FABA</name>
<dbReference type="EMBL" id="LXQA010126535">
    <property type="protein sequence ID" value="MCI21740.1"/>
    <property type="molecule type" value="Genomic_DNA"/>
</dbReference>
<keyword evidence="2" id="KW-0418">Kinase</keyword>
<dbReference type="InterPro" id="IPR054722">
    <property type="entry name" value="PolX-like_BBD"/>
</dbReference>
<keyword evidence="2" id="KW-0808">Transferase</keyword>
<sequence>MVVQQTSAAATLAHIGNSTVCLSHSVGSWILDSGAFDHVAGNPSLISNLLPPRIPHIITVANGSKAQVVGIGQASPLPSLP</sequence>
<evidence type="ECO:0000313" key="3">
    <source>
        <dbReference type="Proteomes" id="UP000265520"/>
    </source>
</evidence>
<organism evidence="2 3">
    <name type="scientific">Trifolium medium</name>
    <dbReference type="NCBI Taxonomy" id="97028"/>
    <lineage>
        <taxon>Eukaryota</taxon>
        <taxon>Viridiplantae</taxon>
        <taxon>Streptophyta</taxon>
        <taxon>Embryophyta</taxon>
        <taxon>Tracheophyta</taxon>
        <taxon>Spermatophyta</taxon>
        <taxon>Magnoliopsida</taxon>
        <taxon>eudicotyledons</taxon>
        <taxon>Gunneridae</taxon>
        <taxon>Pentapetalae</taxon>
        <taxon>rosids</taxon>
        <taxon>fabids</taxon>
        <taxon>Fabales</taxon>
        <taxon>Fabaceae</taxon>
        <taxon>Papilionoideae</taxon>
        <taxon>50 kb inversion clade</taxon>
        <taxon>NPAAA clade</taxon>
        <taxon>Hologalegina</taxon>
        <taxon>IRL clade</taxon>
        <taxon>Trifolieae</taxon>
        <taxon>Trifolium</taxon>
    </lineage>
</organism>
<comment type="caution">
    <text evidence="2">The sequence shown here is derived from an EMBL/GenBank/DDBJ whole genome shotgun (WGS) entry which is preliminary data.</text>
</comment>
<accession>A0A392QDC9</accession>
<keyword evidence="3" id="KW-1185">Reference proteome</keyword>
<feature type="non-terminal residue" evidence="2">
    <location>
        <position position="81"/>
    </location>
</feature>
<evidence type="ECO:0000313" key="2">
    <source>
        <dbReference type="EMBL" id="MCI21740.1"/>
    </source>
</evidence>
<reference evidence="2 3" key="1">
    <citation type="journal article" date="2018" name="Front. Plant Sci.">
        <title>Red Clover (Trifolium pratense) and Zigzag Clover (T. medium) - A Picture of Genomic Similarities and Differences.</title>
        <authorList>
            <person name="Dluhosova J."/>
            <person name="Istvanek J."/>
            <person name="Nedelnik J."/>
            <person name="Repkova J."/>
        </authorList>
    </citation>
    <scope>NUCLEOTIDE SEQUENCE [LARGE SCALE GENOMIC DNA]</scope>
    <source>
        <strain evidence="3">cv. 10/8</strain>
        <tissue evidence="2">Leaf</tissue>
    </source>
</reference>